<evidence type="ECO:0000256" key="1">
    <source>
        <dbReference type="SAM" id="Phobius"/>
    </source>
</evidence>
<dbReference type="PROSITE" id="PS50278">
    <property type="entry name" value="PDGF_2"/>
    <property type="match status" value="1"/>
</dbReference>
<dbReference type="GO" id="GO:0016020">
    <property type="term" value="C:membrane"/>
    <property type="evidence" value="ECO:0007669"/>
    <property type="project" value="InterPro"/>
</dbReference>
<evidence type="ECO:0000313" key="4">
    <source>
        <dbReference type="Proteomes" id="UP001195483"/>
    </source>
</evidence>
<dbReference type="AlphaFoldDB" id="A0AAE0STS7"/>
<dbReference type="GO" id="GO:0008083">
    <property type="term" value="F:growth factor activity"/>
    <property type="evidence" value="ECO:0007669"/>
    <property type="project" value="InterPro"/>
</dbReference>
<proteinExistence type="predicted"/>
<dbReference type="InterPro" id="IPR029034">
    <property type="entry name" value="Cystine-knot_cytokine"/>
</dbReference>
<protein>
    <recommendedName>
        <fullName evidence="2">Platelet-derived growth factor (PDGF) family profile domain-containing protein</fullName>
    </recommendedName>
</protein>
<keyword evidence="4" id="KW-1185">Reference proteome</keyword>
<keyword evidence="1" id="KW-1133">Transmembrane helix</keyword>
<dbReference type="Gene3D" id="2.10.90.10">
    <property type="entry name" value="Cystine-knot cytokines"/>
    <property type="match status" value="1"/>
</dbReference>
<evidence type="ECO:0000259" key="2">
    <source>
        <dbReference type="PROSITE" id="PS50278"/>
    </source>
</evidence>
<comment type="caution">
    <text evidence="3">The sequence shown here is derived from an EMBL/GenBank/DDBJ whole genome shotgun (WGS) entry which is preliminary data.</text>
</comment>
<name>A0AAE0STS7_9BIVA</name>
<reference evidence="3" key="3">
    <citation type="submission" date="2023-05" db="EMBL/GenBank/DDBJ databases">
        <authorList>
            <person name="Smith C.H."/>
        </authorList>
    </citation>
    <scope>NUCLEOTIDE SEQUENCE</scope>
    <source>
        <strain evidence="3">CHS0354</strain>
        <tissue evidence="3">Mantle</tissue>
    </source>
</reference>
<accession>A0AAE0STS7</accession>
<feature type="domain" description="Platelet-derived growth factor (PDGF) family profile" evidence="2">
    <location>
        <begin position="308"/>
        <end position="380"/>
    </location>
</feature>
<sequence length="471" mass="54299">MQYKFMQIPYCCTLHQSLQLKRSQCCACNCHLSEWEAPGARNQGDKVSRIRGRRPHVKPDTVDIRSTPIPLFPFGKFSSVDGTLPIICSGRGIVRLKRLRTSEKVRDRVGNNIHVKLSKKQGSLCSSLFGKFRSRFSRIKMTRFFCHCVLVILLTSCAGIYINNSANTHTKETSVIYKQPPYQPEESIPIIRDIPFRSISLENFKMHLKTTRNPYDLLRIFFEDSNLSDFTIENVMKMKSKRVYSSKSRRNFADYEYDEFEEGSFNTETLNLALKHINEIQTNPDAQCRDPRPEVVSVVGTGSTLRYYVPECTVIHRCRNTSGCCGPNMVCAPKMLQIVEKPFMVLEINKDGVRPEKNKQFLVYETFVNHTECECRQLEGHPACDKKCPRQFTMSRPHSHCECTCLPDNNNCLDIYKGRIPLDEKSLECIKSGDCLEPQCHTGKFNVRNGFCTTVHPHDEYKKAFRNRGRR</sequence>
<dbReference type="EMBL" id="JAEAOA010002351">
    <property type="protein sequence ID" value="KAK3597505.1"/>
    <property type="molecule type" value="Genomic_DNA"/>
</dbReference>
<dbReference type="PANTHER" id="PTHR21719">
    <property type="entry name" value="FI06402P-RELATED"/>
    <property type="match status" value="1"/>
</dbReference>
<dbReference type="PANTHER" id="PTHR21719:SF1">
    <property type="entry name" value="FI06402P-RELATED"/>
    <property type="match status" value="1"/>
</dbReference>
<dbReference type="InterPro" id="IPR000072">
    <property type="entry name" value="PDGF/VEGF_dom"/>
</dbReference>
<keyword evidence="1" id="KW-0472">Membrane</keyword>
<gene>
    <name evidence="3" type="ORF">CHS0354_041927</name>
</gene>
<feature type="transmembrane region" description="Helical" evidence="1">
    <location>
        <begin position="144"/>
        <end position="162"/>
    </location>
</feature>
<keyword evidence="1" id="KW-0812">Transmembrane</keyword>
<dbReference type="SUPFAM" id="SSF57501">
    <property type="entry name" value="Cystine-knot cytokines"/>
    <property type="match status" value="1"/>
</dbReference>
<organism evidence="3 4">
    <name type="scientific">Potamilus streckersoni</name>
    <dbReference type="NCBI Taxonomy" id="2493646"/>
    <lineage>
        <taxon>Eukaryota</taxon>
        <taxon>Metazoa</taxon>
        <taxon>Spiralia</taxon>
        <taxon>Lophotrochozoa</taxon>
        <taxon>Mollusca</taxon>
        <taxon>Bivalvia</taxon>
        <taxon>Autobranchia</taxon>
        <taxon>Heteroconchia</taxon>
        <taxon>Palaeoheterodonta</taxon>
        <taxon>Unionida</taxon>
        <taxon>Unionoidea</taxon>
        <taxon>Unionidae</taxon>
        <taxon>Ambleminae</taxon>
        <taxon>Lampsilini</taxon>
        <taxon>Potamilus</taxon>
    </lineage>
</organism>
<reference evidence="3" key="2">
    <citation type="journal article" date="2021" name="Genome Biol. Evol.">
        <title>Developing a high-quality reference genome for a parasitic bivalve with doubly uniparental inheritance (Bivalvia: Unionida).</title>
        <authorList>
            <person name="Smith C.H."/>
        </authorList>
    </citation>
    <scope>NUCLEOTIDE SEQUENCE</scope>
    <source>
        <strain evidence="3">CHS0354</strain>
        <tissue evidence="3">Mantle</tissue>
    </source>
</reference>
<evidence type="ECO:0000313" key="3">
    <source>
        <dbReference type="EMBL" id="KAK3597505.1"/>
    </source>
</evidence>
<dbReference type="Proteomes" id="UP001195483">
    <property type="component" value="Unassembled WGS sequence"/>
</dbReference>
<reference evidence="3" key="1">
    <citation type="journal article" date="2021" name="Genome Biol. Evol.">
        <title>A High-Quality Reference Genome for a Parasitic Bivalve with Doubly Uniparental Inheritance (Bivalvia: Unionida).</title>
        <authorList>
            <person name="Smith C.H."/>
        </authorList>
    </citation>
    <scope>NUCLEOTIDE SEQUENCE</scope>
    <source>
        <strain evidence="3">CHS0354</strain>
    </source>
</reference>